<evidence type="ECO:0000256" key="6">
    <source>
        <dbReference type="ARBA" id="ARBA00022989"/>
    </source>
</evidence>
<dbReference type="PANTHER" id="PTHR21137">
    <property type="entry name" value="ODORANT RECEPTOR"/>
    <property type="match status" value="1"/>
</dbReference>
<gene>
    <name evidence="11" type="primary">LOC108558192</name>
</gene>
<organism evidence="10 11">
    <name type="scientific">Nicrophorus vespilloides</name>
    <name type="common">Boreal carrion beetle</name>
    <dbReference type="NCBI Taxonomy" id="110193"/>
    <lineage>
        <taxon>Eukaryota</taxon>
        <taxon>Metazoa</taxon>
        <taxon>Ecdysozoa</taxon>
        <taxon>Arthropoda</taxon>
        <taxon>Hexapoda</taxon>
        <taxon>Insecta</taxon>
        <taxon>Pterygota</taxon>
        <taxon>Neoptera</taxon>
        <taxon>Endopterygota</taxon>
        <taxon>Coleoptera</taxon>
        <taxon>Polyphaga</taxon>
        <taxon>Staphyliniformia</taxon>
        <taxon>Silphidae</taxon>
        <taxon>Nicrophorinae</taxon>
        <taxon>Nicrophorus</taxon>
    </lineage>
</organism>
<keyword evidence="2" id="KW-1003">Cell membrane</keyword>
<dbReference type="RefSeq" id="XP_017770514.1">
    <property type="nucleotide sequence ID" value="XM_017915025.1"/>
</dbReference>
<reference evidence="11" key="1">
    <citation type="submission" date="2025-08" db="UniProtKB">
        <authorList>
            <consortium name="RefSeq"/>
        </authorList>
    </citation>
    <scope>IDENTIFICATION</scope>
    <source>
        <tissue evidence="11">Whole Larva</tissue>
    </source>
</reference>
<proteinExistence type="predicted"/>
<evidence type="ECO:0000256" key="1">
    <source>
        <dbReference type="ARBA" id="ARBA00004651"/>
    </source>
</evidence>
<name>A0ABM1M7G4_NICVS</name>
<keyword evidence="10" id="KW-1185">Reference proteome</keyword>
<evidence type="ECO:0000256" key="8">
    <source>
        <dbReference type="ARBA" id="ARBA00023170"/>
    </source>
</evidence>
<sequence length="73" mass="8162">MDVTSSIGDAAYDVPWYSKDQTKLRKSLSLIILRSQRTDKLTIGDMVDLNLVTYLSIVKNSLSICTLVQTIPD</sequence>
<evidence type="ECO:0000256" key="7">
    <source>
        <dbReference type="ARBA" id="ARBA00023136"/>
    </source>
</evidence>
<evidence type="ECO:0000256" key="4">
    <source>
        <dbReference type="ARBA" id="ARBA00022692"/>
    </source>
</evidence>
<keyword evidence="7" id="KW-0472">Membrane</keyword>
<keyword evidence="4" id="KW-0812">Transmembrane</keyword>
<keyword evidence="8" id="KW-0675">Receptor</keyword>
<evidence type="ECO:0000256" key="5">
    <source>
        <dbReference type="ARBA" id="ARBA00022725"/>
    </source>
</evidence>
<accession>A0ABM1M7G4</accession>
<dbReference type="PANTHER" id="PTHR21137:SF35">
    <property type="entry name" value="ODORANT RECEPTOR 19A-RELATED"/>
    <property type="match status" value="1"/>
</dbReference>
<evidence type="ECO:0000256" key="9">
    <source>
        <dbReference type="ARBA" id="ARBA00023224"/>
    </source>
</evidence>
<dbReference type="Pfam" id="PF02949">
    <property type="entry name" value="7tm_6"/>
    <property type="match status" value="1"/>
</dbReference>
<keyword evidence="9" id="KW-0807">Transducer</keyword>
<evidence type="ECO:0000313" key="10">
    <source>
        <dbReference type="Proteomes" id="UP000695000"/>
    </source>
</evidence>
<comment type="subcellular location">
    <subcellularLocation>
        <location evidence="1">Cell membrane</location>
        <topology evidence="1">Multi-pass membrane protein</topology>
    </subcellularLocation>
</comment>
<keyword evidence="5" id="KW-0552">Olfaction</keyword>
<keyword evidence="3" id="KW-0716">Sensory transduction</keyword>
<protein>
    <submittedName>
        <fullName evidence="11">Uncharacterized protein LOC108558192</fullName>
    </submittedName>
</protein>
<evidence type="ECO:0000313" key="11">
    <source>
        <dbReference type="RefSeq" id="XP_017770514.1"/>
    </source>
</evidence>
<dbReference type="InterPro" id="IPR004117">
    <property type="entry name" value="7tm6_olfct_rcpt"/>
</dbReference>
<dbReference type="GeneID" id="108558192"/>
<dbReference type="Proteomes" id="UP000695000">
    <property type="component" value="Unplaced"/>
</dbReference>
<evidence type="ECO:0000256" key="2">
    <source>
        <dbReference type="ARBA" id="ARBA00022475"/>
    </source>
</evidence>
<keyword evidence="6" id="KW-1133">Transmembrane helix</keyword>
<evidence type="ECO:0000256" key="3">
    <source>
        <dbReference type="ARBA" id="ARBA00022606"/>
    </source>
</evidence>